<evidence type="ECO:0000313" key="3">
    <source>
        <dbReference type="EMBL" id="AKB85588.1"/>
    </source>
</evidence>
<name>A0A0E3SSM1_METMT</name>
<evidence type="ECO:0000256" key="1">
    <source>
        <dbReference type="SAM" id="Phobius"/>
    </source>
</evidence>
<proteinExistence type="predicted"/>
<dbReference type="CDD" id="cd08548">
    <property type="entry name" value="Type_I_cohesin_like"/>
    <property type="match status" value="1"/>
</dbReference>
<dbReference type="KEGG" id="mmet:MCMEM_1535"/>
<accession>A0A0E3SSM1</accession>
<keyword evidence="1" id="KW-0472">Membrane</keyword>
<dbReference type="SUPFAM" id="SSF49384">
    <property type="entry name" value="Carbohydrate-binding domain"/>
    <property type="match status" value="1"/>
</dbReference>
<feature type="transmembrane region" description="Helical" evidence="1">
    <location>
        <begin position="157"/>
        <end position="176"/>
    </location>
</feature>
<feature type="domain" description="Cohesin" evidence="2">
    <location>
        <begin position="29"/>
        <end position="153"/>
    </location>
</feature>
<evidence type="ECO:0000313" key="4">
    <source>
        <dbReference type="Proteomes" id="UP000033048"/>
    </source>
</evidence>
<dbReference type="Proteomes" id="UP000033048">
    <property type="component" value="Chromosome"/>
</dbReference>
<dbReference type="EMBL" id="CP009518">
    <property type="protein sequence ID" value="AKB85588.1"/>
    <property type="molecule type" value="Genomic_DNA"/>
</dbReference>
<keyword evidence="1" id="KW-1133">Transmembrane helix</keyword>
<dbReference type="OrthoDB" id="139860at2157"/>
<dbReference type="GeneID" id="24894096"/>
<organism evidence="3 4">
    <name type="scientific">Methanococcoides methylutens MM1</name>
    <dbReference type="NCBI Taxonomy" id="1434104"/>
    <lineage>
        <taxon>Archaea</taxon>
        <taxon>Methanobacteriati</taxon>
        <taxon>Methanobacteriota</taxon>
        <taxon>Stenosarchaea group</taxon>
        <taxon>Methanomicrobia</taxon>
        <taxon>Methanosarcinales</taxon>
        <taxon>Methanosarcinaceae</taxon>
        <taxon>Methanococcoides</taxon>
    </lineage>
</organism>
<dbReference type="RefSeq" id="WP_082087305.1">
    <property type="nucleotide sequence ID" value="NZ_CP009518.1"/>
</dbReference>
<dbReference type="GO" id="GO:0000272">
    <property type="term" value="P:polysaccharide catabolic process"/>
    <property type="evidence" value="ECO:0007669"/>
    <property type="project" value="InterPro"/>
</dbReference>
<protein>
    <recommendedName>
        <fullName evidence="2">Cohesin domain-containing protein</fullName>
    </recommendedName>
</protein>
<dbReference type="InterPro" id="IPR008965">
    <property type="entry name" value="CBM2/CBM3_carb-bd_dom_sf"/>
</dbReference>
<dbReference type="Pfam" id="PF00963">
    <property type="entry name" value="Cohesin"/>
    <property type="match status" value="1"/>
</dbReference>
<keyword evidence="4" id="KW-1185">Reference proteome</keyword>
<evidence type="ECO:0000259" key="2">
    <source>
        <dbReference type="Pfam" id="PF00963"/>
    </source>
</evidence>
<dbReference type="Gene3D" id="2.60.40.680">
    <property type="match status" value="1"/>
</dbReference>
<dbReference type="InterPro" id="IPR002102">
    <property type="entry name" value="Cohesin_dom"/>
</dbReference>
<sequence length="179" mass="19186">MIQKRFLTIAVLSLLLIFSQNAMGQMIDLDIPDTTTSVGSSVEVPIMMSNGADVGSMDLVVTYDPEVLSFSSVEKGDLTNGMLQANTETEGTIIISIVDVDGINGDGELVVMSFDVMGEEAGSSSLTFTSAQANDVNTYIDIQVGTSDGTMTVEQKGLPGFELWMAAFVIFLTMLFRRS</sequence>
<reference evidence="3 4" key="1">
    <citation type="submission" date="2014-07" db="EMBL/GenBank/DDBJ databases">
        <title>Methanogenic archaea and the global carbon cycle.</title>
        <authorList>
            <person name="Henriksen J.R."/>
            <person name="Luke J."/>
            <person name="Reinhart S."/>
            <person name="Benedict M.N."/>
            <person name="Youngblut N.D."/>
            <person name="Metcalf M.E."/>
            <person name="Whitaker R.J."/>
            <person name="Metcalf W.W."/>
        </authorList>
    </citation>
    <scope>NUCLEOTIDE SEQUENCE [LARGE SCALE GENOMIC DNA]</scope>
    <source>
        <strain evidence="3 4">MM1</strain>
    </source>
</reference>
<dbReference type="GO" id="GO:0030246">
    <property type="term" value="F:carbohydrate binding"/>
    <property type="evidence" value="ECO:0007669"/>
    <property type="project" value="InterPro"/>
</dbReference>
<dbReference type="AlphaFoldDB" id="A0A0E3SSM1"/>
<keyword evidence="1" id="KW-0812">Transmembrane</keyword>
<gene>
    <name evidence="3" type="ORF">MCMEM_1535</name>
</gene>
<dbReference type="HOGENOM" id="CLU_1425022_0_0_2"/>